<evidence type="ECO:0000256" key="3">
    <source>
        <dbReference type="ARBA" id="ARBA00022676"/>
    </source>
</evidence>
<dbReference type="EMBL" id="RQTK01001073">
    <property type="protein sequence ID" value="RUS72389.1"/>
    <property type="molecule type" value="Genomic_DNA"/>
</dbReference>
<keyword evidence="4 8" id="KW-0808">Transferase</keyword>
<keyword evidence="5" id="KW-0812">Transmembrane</keyword>
<evidence type="ECO:0000256" key="5">
    <source>
        <dbReference type="ARBA" id="ARBA00022692"/>
    </source>
</evidence>
<accession>A0A433STB3</accession>
<dbReference type="InterPro" id="IPR008166">
    <property type="entry name" value="Glyco_transf_92"/>
</dbReference>
<protein>
    <recommendedName>
        <fullName evidence="8">Glycosyltransferase family 92 protein</fullName>
        <ecNumber evidence="8">2.4.1.-</ecNumber>
    </recommendedName>
</protein>
<evidence type="ECO:0000256" key="8">
    <source>
        <dbReference type="RuleBase" id="RU366017"/>
    </source>
</evidence>
<dbReference type="GO" id="GO:0016020">
    <property type="term" value="C:membrane"/>
    <property type="evidence" value="ECO:0007669"/>
    <property type="project" value="UniProtKB-SubCell"/>
</dbReference>
<evidence type="ECO:0000313" key="9">
    <source>
        <dbReference type="EMBL" id="RUS72389.1"/>
    </source>
</evidence>
<keyword evidence="10" id="KW-1185">Reference proteome</keyword>
<keyword evidence="6" id="KW-1133">Transmembrane helix</keyword>
<keyword evidence="3 8" id="KW-0328">Glycosyltransferase</keyword>
<keyword evidence="7" id="KW-0472">Membrane</keyword>
<dbReference type="Proteomes" id="UP000271974">
    <property type="component" value="Unassembled WGS sequence"/>
</dbReference>
<dbReference type="GO" id="GO:0005737">
    <property type="term" value="C:cytoplasm"/>
    <property type="evidence" value="ECO:0007669"/>
    <property type="project" value="TreeGrafter"/>
</dbReference>
<dbReference type="PANTHER" id="PTHR21461">
    <property type="entry name" value="GLYCOSYLTRANSFERASE FAMILY 92 PROTEIN"/>
    <property type="match status" value="1"/>
</dbReference>
<evidence type="ECO:0000256" key="6">
    <source>
        <dbReference type="ARBA" id="ARBA00022989"/>
    </source>
</evidence>
<name>A0A433STB3_ELYCH</name>
<evidence type="ECO:0000256" key="4">
    <source>
        <dbReference type="ARBA" id="ARBA00022679"/>
    </source>
</evidence>
<dbReference type="Pfam" id="PF01697">
    <property type="entry name" value="Glyco_transf_92"/>
    <property type="match status" value="1"/>
</dbReference>
<comment type="caution">
    <text evidence="9">The sequence shown here is derived from an EMBL/GenBank/DDBJ whole genome shotgun (WGS) entry which is preliminary data.</text>
</comment>
<dbReference type="AlphaFoldDB" id="A0A433STB3"/>
<dbReference type="PANTHER" id="PTHR21461:SF69">
    <property type="entry name" value="GLYCOSYLTRANSFERASE FAMILY 92 PROTEIN"/>
    <property type="match status" value="1"/>
</dbReference>
<evidence type="ECO:0000313" key="10">
    <source>
        <dbReference type="Proteomes" id="UP000271974"/>
    </source>
</evidence>
<comment type="similarity">
    <text evidence="2 8">Belongs to the glycosyltransferase 92 family.</text>
</comment>
<sequence>MDPDEVFKQGITKTKAVGNATGENLSRTFGLISGKSPKQPRVVEFTVCIPAMFKFGNAAQLVEKLEMLRILGAGRVVLYKTSVQPNVEAVLKLYTGDWSAGRETMETVVRSWRPPPAELHYRGQLAAVDDCLHRYGWLSHYVAFDDLDELMIPLQHANWSALIAERERVHPGKAAFMFRCSVMNGDHSSPARGFRDDALRYGSSVLSLTQRDAYVFLPSIRSKVIVNPRKVDTMAVHSVFKGSGVTDVIPVEQGLLYHYRWRPIRLCEPEVKDDRVAAMFGERLTLRLRYVWSRLKGVELGWQHPLERTDGIRWSCFRKAKEQKRRKTDKQNTA</sequence>
<evidence type="ECO:0000256" key="2">
    <source>
        <dbReference type="ARBA" id="ARBA00007647"/>
    </source>
</evidence>
<dbReference type="EC" id="2.4.1.-" evidence="8"/>
<gene>
    <name evidence="9" type="ORF">EGW08_019849</name>
</gene>
<reference evidence="9 10" key="1">
    <citation type="submission" date="2019-01" db="EMBL/GenBank/DDBJ databases">
        <title>A draft genome assembly of the solar-powered sea slug Elysia chlorotica.</title>
        <authorList>
            <person name="Cai H."/>
            <person name="Li Q."/>
            <person name="Fang X."/>
            <person name="Li J."/>
            <person name="Curtis N.E."/>
            <person name="Altenburger A."/>
            <person name="Shibata T."/>
            <person name="Feng M."/>
            <person name="Maeda T."/>
            <person name="Schwartz J.A."/>
            <person name="Shigenobu S."/>
            <person name="Lundholm N."/>
            <person name="Nishiyama T."/>
            <person name="Yang H."/>
            <person name="Hasebe M."/>
            <person name="Li S."/>
            <person name="Pierce S.K."/>
            <person name="Wang J."/>
        </authorList>
    </citation>
    <scope>NUCLEOTIDE SEQUENCE [LARGE SCALE GENOMIC DNA]</scope>
    <source>
        <strain evidence="9">EC2010</strain>
        <tissue evidence="9">Whole organism of an adult</tissue>
    </source>
</reference>
<dbReference type="GO" id="GO:0016757">
    <property type="term" value="F:glycosyltransferase activity"/>
    <property type="evidence" value="ECO:0007669"/>
    <property type="project" value="UniProtKB-UniRule"/>
</dbReference>
<evidence type="ECO:0000256" key="7">
    <source>
        <dbReference type="ARBA" id="ARBA00023136"/>
    </source>
</evidence>
<dbReference type="OrthoDB" id="6232146at2759"/>
<comment type="subcellular location">
    <subcellularLocation>
        <location evidence="1">Membrane</location>
        <topology evidence="1">Single-pass membrane protein</topology>
    </subcellularLocation>
</comment>
<evidence type="ECO:0000256" key="1">
    <source>
        <dbReference type="ARBA" id="ARBA00004167"/>
    </source>
</evidence>
<proteinExistence type="inferred from homology"/>
<organism evidence="9 10">
    <name type="scientific">Elysia chlorotica</name>
    <name type="common">Eastern emerald elysia</name>
    <name type="synonym">Sea slug</name>
    <dbReference type="NCBI Taxonomy" id="188477"/>
    <lineage>
        <taxon>Eukaryota</taxon>
        <taxon>Metazoa</taxon>
        <taxon>Spiralia</taxon>
        <taxon>Lophotrochozoa</taxon>
        <taxon>Mollusca</taxon>
        <taxon>Gastropoda</taxon>
        <taxon>Heterobranchia</taxon>
        <taxon>Euthyneura</taxon>
        <taxon>Panpulmonata</taxon>
        <taxon>Sacoglossa</taxon>
        <taxon>Placobranchoidea</taxon>
        <taxon>Plakobranchidae</taxon>
        <taxon>Elysia</taxon>
    </lineage>
</organism>